<organism evidence="1 2">
    <name type="scientific">Bifidobacterium thermophilum</name>
    <dbReference type="NCBI Taxonomy" id="33905"/>
    <lineage>
        <taxon>Bacteria</taxon>
        <taxon>Bacillati</taxon>
        <taxon>Actinomycetota</taxon>
        <taxon>Actinomycetes</taxon>
        <taxon>Bifidobacteriales</taxon>
        <taxon>Bifidobacteriaceae</taxon>
        <taxon>Bifidobacterium</taxon>
    </lineage>
</organism>
<evidence type="ECO:0000313" key="2">
    <source>
        <dbReference type="Proteomes" id="UP000233727"/>
    </source>
</evidence>
<dbReference type="EMBL" id="PCGY01000022">
    <property type="protein sequence ID" value="PKU89178.1"/>
    <property type="molecule type" value="Genomic_DNA"/>
</dbReference>
<comment type="caution">
    <text evidence="1">The sequence shown here is derived from an EMBL/GenBank/DDBJ whole genome shotgun (WGS) entry which is preliminary data.</text>
</comment>
<reference evidence="1 2" key="1">
    <citation type="submission" date="2017-10" db="EMBL/GenBank/DDBJ databases">
        <title>Bifidobacterium genomics.</title>
        <authorList>
            <person name="Lugli G.A."/>
            <person name="Milani C."/>
            <person name="Mancabelli L."/>
        </authorList>
    </citation>
    <scope>NUCLEOTIDE SEQUENCE [LARGE SCALE GENOMIC DNA]</scope>
    <source>
        <strain evidence="1 2">1542B</strain>
    </source>
</reference>
<evidence type="ECO:0000313" key="1">
    <source>
        <dbReference type="EMBL" id="PKU89178.1"/>
    </source>
</evidence>
<name>A0A2N3QF17_9BIFI</name>
<protein>
    <submittedName>
        <fullName evidence="1">Bacterio-opsin activator HTH domain-containing protein</fullName>
    </submittedName>
</protein>
<dbReference type="Proteomes" id="UP000233727">
    <property type="component" value="Unassembled WGS sequence"/>
</dbReference>
<proteinExistence type="predicted"/>
<dbReference type="AlphaFoldDB" id="A0A2N3QF17"/>
<accession>A0A2N3QF17</accession>
<sequence>MTSNGNQSQRIYDKATRTWYEVPEDQYKEFDRWRTNLRKREQYWGRCFCPRGKWWPCDGNCVECEFHTRNEVPLDDPLPDGAGMRGDYVPDDNPTPEEITADRDLLERLTARLHELDPDEHESTLHLHSHSLRGHKSLTTLPETVRGIEPLTKMWSKDEFRIA</sequence>
<gene>
    <name evidence="1" type="ORF">CQR47_1612</name>
</gene>